<comment type="caution">
    <text evidence="1">The sequence shown here is derived from an EMBL/GenBank/DDBJ whole genome shotgun (WGS) entry which is preliminary data.</text>
</comment>
<evidence type="ECO:0008006" key="3">
    <source>
        <dbReference type="Google" id="ProtNLM"/>
    </source>
</evidence>
<dbReference type="InterPro" id="IPR014942">
    <property type="entry name" value="AbiEii"/>
</dbReference>
<dbReference type="Gene3D" id="3.10.450.620">
    <property type="entry name" value="JHP933, nucleotidyltransferase-like core domain"/>
    <property type="match status" value="1"/>
</dbReference>
<dbReference type="Proteomes" id="UP001138540">
    <property type="component" value="Unassembled WGS sequence"/>
</dbReference>
<gene>
    <name evidence="1" type="ORF">HNP60_001614</name>
</gene>
<keyword evidence="2" id="KW-1185">Reference proteome</keyword>
<reference evidence="1 2" key="1">
    <citation type="submission" date="2020-08" db="EMBL/GenBank/DDBJ databases">
        <title>Exploring microbial biodiversity for novel pathways involved in the catabolism of aromatic compounds derived from lignin.</title>
        <authorList>
            <person name="Elkins J."/>
        </authorList>
    </citation>
    <scope>NUCLEOTIDE SEQUENCE [LARGE SCALE GENOMIC DNA]</scope>
    <source>
        <strain evidence="1 2">B1D3A</strain>
    </source>
</reference>
<dbReference type="Pfam" id="PF08843">
    <property type="entry name" value="AbiEii"/>
    <property type="match status" value="1"/>
</dbReference>
<dbReference type="EMBL" id="JACHKA010000001">
    <property type="protein sequence ID" value="MBB5985640.1"/>
    <property type="molecule type" value="Genomic_DNA"/>
</dbReference>
<organism evidence="1 2">
    <name type="scientific">Sphingobium lignivorans</name>
    <dbReference type="NCBI Taxonomy" id="2735886"/>
    <lineage>
        <taxon>Bacteria</taxon>
        <taxon>Pseudomonadati</taxon>
        <taxon>Pseudomonadota</taxon>
        <taxon>Alphaproteobacteria</taxon>
        <taxon>Sphingomonadales</taxon>
        <taxon>Sphingomonadaceae</taxon>
        <taxon>Sphingobium</taxon>
    </lineage>
</organism>
<accession>A0ABR6NED5</accession>
<dbReference type="RefSeq" id="WP_184152252.1">
    <property type="nucleotide sequence ID" value="NZ_JACHKA010000001.1"/>
</dbReference>
<proteinExistence type="predicted"/>
<protein>
    <recommendedName>
        <fullName evidence="3">Nucleotidyl transferase AbiEii/AbiGii toxin family protein</fullName>
    </recommendedName>
</protein>
<name>A0ABR6NED5_9SPHN</name>
<evidence type="ECO:0000313" key="1">
    <source>
        <dbReference type="EMBL" id="MBB5985640.1"/>
    </source>
</evidence>
<sequence length="363" mass="39974">MDDFAHRAAADRRAYIEEAANRLNLTPVIIEKDFWVCWTLKRLASCPDLAGQLTFKGGTSLSKAYGIIHRFSEDIDLTIARTAPLVCDVNSPMEDGVSGKERDRRSKALKQAAQQYVATVVMPVLTREIEAALGTAEGWSITLDPEDTDAQTLLFNYPGAIQSGIITTEQGIPITTEAGHLIVTENYSAYIKPRIKLEFGARGETEPAETKSVRPYLAEVFPDELPDAACELATLAVIRTFWEKATILHALHHNGKLRDGMSRHYYDTLMLAGSGVADEALARPDLLELVVRNKSLMFTDKSASYETATFGSLRLTPSDETVAKLKQDYAAMAEMFMVDPPTFDDLLAGIVALEAKLNDPSRT</sequence>
<evidence type="ECO:0000313" key="2">
    <source>
        <dbReference type="Proteomes" id="UP001138540"/>
    </source>
</evidence>